<accession>A0A1M6QLX8</accession>
<dbReference type="InterPro" id="IPR010836">
    <property type="entry name" value="SapC"/>
</dbReference>
<protein>
    <submittedName>
        <fullName evidence="1">SapC protein</fullName>
    </submittedName>
</protein>
<dbReference type="STRING" id="381751.SAMN05444391_0292"/>
<gene>
    <name evidence="1" type="ORF">SAMN05444391_0292</name>
</gene>
<dbReference type="EMBL" id="LT670846">
    <property type="protein sequence ID" value="SHK21175.1"/>
    <property type="molecule type" value="Genomic_DNA"/>
</dbReference>
<reference evidence="1 2" key="1">
    <citation type="submission" date="2016-11" db="EMBL/GenBank/DDBJ databases">
        <authorList>
            <person name="Jaros S."/>
            <person name="Januszkiewicz K."/>
            <person name="Wedrychowicz H."/>
        </authorList>
    </citation>
    <scope>NUCLEOTIDE SEQUENCE [LARGE SCALE GENOMIC DNA]</scope>
    <source>
        <strain evidence="1 2">DSM 19557</strain>
    </source>
</reference>
<keyword evidence="2" id="KW-1185">Reference proteome</keyword>
<name>A0A1M6QLX8_9AQUI</name>
<evidence type="ECO:0000313" key="1">
    <source>
        <dbReference type="EMBL" id="SHK21175.1"/>
    </source>
</evidence>
<dbReference type="AlphaFoldDB" id="A0A1M6QLX8"/>
<sequence length="229" mass="26262">MNLIHKAFKKPAVLDQKVHADFKVSERTDYSFARDVDIVSLGFSELLACSMYFPVMFGKSGDRLFPFALLGIGRNFFVDKEGRWKVDVIPKAIDLYPFGLSLEDDQSGIVVVDEAAYSEEGQRLFDEEGNETQYLQDIKNKLTEFGRDILQAMEFVKTLVEDNLLVNTNLTVETSKGKAEFKNILITNVDALKSMPPEKLYYYNLRAYLPVLYSVHLSIRNFKIFELIE</sequence>
<proteinExistence type="predicted"/>
<dbReference type="Pfam" id="PF07277">
    <property type="entry name" value="SapC"/>
    <property type="match status" value="1"/>
</dbReference>
<dbReference type="OrthoDB" id="571283at2"/>
<organism evidence="1 2">
    <name type="scientific">Thermocrinis minervae</name>
    <dbReference type="NCBI Taxonomy" id="381751"/>
    <lineage>
        <taxon>Bacteria</taxon>
        <taxon>Pseudomonadati</taxon>
        <taxon>Aquificota</taxon>
        <taxon>Aquificia</taxon>
        <taxon>Aquificales</taxon>
        <taxon>Aquificaceae</taxon>
        <taxon>Thermocrinis</taxon>
    </lineage>
</organism>
<evidence type="ECO:0000313" key="2">
    <source>
        <dbReference type="Proteomes" id="UP000189810"/>
    </source>
</evidence>
<dbReference type="Proteomes" id="UP000189810">
    <property type="component" value="Chromosome I"/>
</dbReference>
<dbReference type="RefSeq" id="WP_079653481.1">
    <property type="nucleotide sequence ID" value="NZ_LT670846.1"/>
</dbReference>